<dbReference type="Pfam" id="PF24961">
    <property type="entry name" value="NfeD_membrane"/>
    <property type="match status" value="1"/>
</dbReference>
<dbReference type="InterPro" id="IPR029045">
    <property type="entry name" value="ClpP/crotonase-like_dom_sf"/>
</dbReference>
<evidence type="ECO:0000313" key="6">
    <source>
        <dbReference type="Proteomes" id="UP000305675"/>
    </source>
</evidence>
<dbReference type="PANTHER" id="PTHR33507:SF4">
    <property type="entry name" value="NODULATION COMPETITIVENESS PROTEIN NFED"/>
    <property type="match status" value="1"/>
</dbReference>
<dbReference type="AlphaFoldDB" id="A0A4U1BHM4"/>
<feature type="domain" description="NfeD integral membrane" evidence="3">
    <location>
        <begin position="248"/>
        <end position="365"/>
    </location>
</feature>
<keyword evidence="2" id="KW-1133">Transmembrane helix</keyword>
<protein>
    <submittedName>
        <fullName evidence="5">Nodulation protein NfeD</fullName>
    </submittedName>
</protein>
<dbReference type="Gene3D" id="3.90.226.10">
    <property type="entry name" value="2-enoyl-CoA Hydratase, Chain A, domain 1"/>
    <property type="match status" value="1"/>
</dbReference>
<evidence type="ECO:0000313" key="5">
    <source>
        <dbReference type="EMBL" id="TKB49533.1"/>
    </source>
</evidence>
<dbReference type="CDD" id="cd07020">
    <property type="entry name" value="Clp_protease_NfeD_1"/>
    <property type="match status" value="1"/>
</dbReference>
<keyword evidence="2" id="KW-0812">Transmembrane</keyword>
<evidence type="ECO:0000259" key="4">
    <source>
        <dbReference type="Pfam" id="PF25145"/>
    </source>
</evidence>
<dbReference type="InterPro" id="IPR056739">
    <property type="entry name" value="NfeD_membrane"/>
</dbReference>
<dbReference type="InterPro" id="IPR012340">
    <property type="entry name" value="NA-bd_OB-fold"/>
</dbReference>
<feature type="region of interest" description="Disordered" evidence="1">
    <location>
        <begin position="127"/>
        <end position="151"/>
    </location>
</feature>
<evidence type="ECO:0000259" key="3">
    <source>
        <dbReference type="Pfam" id="PF24961"/>
    </source>
</evidence>
<dbReference type="OrthoDB" id="5289056at2"/>
<accession>A0A4U1BHM4</accession>
<dbReference type="InterPro" id="IPR052165">
    <property type="entry name" value="Membrane_assoc_protease"/>
</dbReference>
<dbReference type="SUPFAM" id="SSF141322">
    <property type="entry name" value="NfeD domain-like"/>
    <property type="match status" value="1"/>
</dbReference>
<feature type="domain" description="NfeD1b N-terminal" evidence="4">
    <location>
        <begin position="28"/>
        <end position="212"/>
    </location>
</feature>
<dbReference type="PANTHER" id="PTHR33507">
    <property type="entry name" value="INNER MEMBRANE PROTEIN YBBJ"/>
    <property type="match status" value="1"/>
</dbReference>
<sequence length="439" mass="46472">MSGKVLLWLALLFISPLSYGERPETAHVLVVPITGVIGPASAELLSQSIARSIEVDADLLIVELDTPGGLDTSMREMIQRLLSSSVPIACFVTPSGARAASAGTYLLYACHIAAMSPATNLGAATPVSLAPSSNSAPNEPESQAPSNEQSMRNKVVNDAVAYIRGLAELRGRNGDWAELAVRDGASVAANEALSLGVIDAVVNDRNDLLAYVDGQTHLGEELRLSDPHIEHITPGWRHGLLKALTNPNVALMLLMIGFYGLVFEFYSPGVGLPAILGGISLLLGLYALNLLPINIAGAALMLLGVVLMIAEAVVPSFGLFGVGGLVAFGFGAMLLMDTELPELKMAFPLVAAVATVSLIFMVVVIRLAIKSRKRPVVTGMNRLVGAEVRLERHYWEQGLVELDGALWHAQSFEPITGMSATVVRVDGLVLILANKEDTS</sequence>
<dbReference type="SUPFAM" id="SSF52096">
    <property type="entry name" value="ClpP/crotonase"/>
    <property type="match status" value="1"/>
</dbReference>
<dbReference type="Gene3D" id="2.40.50.140">
    <property type="entry name" value="Nucleic acid-binding proteins"/>
    <property type="match status" value="1"/>
</dbReference>
<evidence type="ECO:0000256" key="1">
    <source>
        <dbReference type="SAM" id="MobiDB-lite"/>
    </source>
</evidence>
<dbReference type="EMBL" id="SWCJ01000027">
    <property type="protein sequence ID" value="TKB49533.1"/>
    <property type="molecule type" value="Genomic_DNA"/>
</dbReference>
<reference evidence="5 6" key="1">
    <citation type="submission" date="2019-04" db="EMBL/GenBank/DDBJ databases">
        <authorList>
            <person name="Hwang J.C."/>
        </authorList>
    </citation>
    <scope>NUCLEOTIDE SEQUENCE [LARGE SCALE GENOMIC DNA]</scope>
    <source>
        <strain evidence="5 6">IMCC35002</strain>
    </source>
</reference>
<keyword evidence="2" id="KW-0472">Membrane</keyword>
<dbReference type="RefSeq" id="WP_136865316.1">
    <property type="nucleotide sequence ID" value="NZ_SWCJ01000027.1"/>
</dbReference>
<feature type="transmembrane region" description="Helical" evidence="2">
    <location>
        <begin position="244"/>
        <end position="263"/>
    </location>
</feature>
<organism evidence="5 6">
    <name type="scientific">Ferrimonas aestuarii</name>
    <dbReference type="NCBI Taxonomy" id="2569539"/>
    <lineage>
        <taxon>Bacteria</taxon>
        <taxon>Pseudomonadati</taxon>
        <taxon>Pseudomonadota</taxon>
        <taxon>Gammaproteobacteria</taxon>
        <taxon>Alteromonadales</taxon>
        <taxon>Ferrimonadaceae</taxon>
        <taxon>Ferrimonas</taxon>
    </lineage>
</organism>
<feature type="transmembrane region" description="Helical" evidence="2">
    <location>
        <begin position="317"/>
        <end position="335"/>
    </location>
</feature>
<name>A0A4U1BHM4_9GAMM</name>
<gene>
    <name evidence="5" type="ORF">FCL42_20585</name>
</gene>
<dbReference type="InterPro" id="IPR056738">
    <property type="entry name" value="NfeD1b_N"/>
</dbReference>
<comment type="caution">
    <text evidence="5">The sequence shown here is derived from an EMBL/GenBank/DDBJ whole genome shotgun (WGS) entry which is preliminary data.</text>
</comment>
<dbReference type="Pfam" id="PF25145">
    <property type="entry name" value="NfeD1b_N"/>
    <property type="match status" value="1"/>
</dbReference>
<keyword evidence="6" id="KW-1185">Reference proteome</keyword>
<dbReference type="Proteomes" id="UP000305675">
    <property type="component" value="Unassembled WGS sequence"/>
</dbReference>
<feature type="transmembrane region" description="Helical" evidence="2">
    <location>
        <begin position="347"/>
        <end position="369"/>
    </location>
</feature>
<feature type="transmembrane region" description="Helical" evidence="2">
    <location>
        <begin position="293"/>
        <end position="310"/>
    </location>
</feature>
<proteinExistence type="predicted"/>
<feature type="compositionally biased region" description="Low complexity" evidence="1">
    <location>
        <begin position="130"/>
        <end position="142"/>
    </location>
</feature>
<evidence type="ECO:0000256" key="2">
    <source>
        <dbReference type="SAM" id="Phobius"/>
    </source>
</evidence>